<dbReference type="SUPFAM" id="SSF110296">
    <property type="entry name" value="Oligoxyloglucan reducing end-specific cellobiohydrolase"/>
    <property type="match status" value="1"/>
</dbReference>
<comment type="caution">
    <text evidence="1">The sequence shown here is derived from an EMBL/GenBank/DDBJ whole genome shotgun (WGS) entry which is preliminary data.</text>
</comment>
<dbReference type="InterPro" id="IPR015943">
    <property type="entry name" value="WD40/YVTN_repeat-like_dom_sf"/>
</dbReference>
<dbReference type="PANTHER" id="PTHR43739">
    <property type="entry name" value="XYLOGLUCANASE (EUROFUNG)"/>
    <property type="match status" value="1"/>
</dbReference>
<gene>
    <name evidence="1" type="ORF">S12H4_42653</name>
</gene>
<protein>
    <recommendedName>
        <fullName evidence="2">Sortilin N-terminal domain-containing protein</fullName>
    </recommendedName>
</protein>
<evidence type="ECO:0000313" key="1">
    <source>
        <dbReference type="EMBL" id="GAJ15405.1"/>
    </source>
</evidence>
<dbReference type="PANTHER" id="PTHR43739:SF5">
    <property type="entry name" value="EXO-ALPHA-SIALIDASE"/>
    <property type="match status" value="1"/>
</dbReference>
<reference evidence="1" key="1">
    <citation type="journal article" date="2014" name="Front. Microbiol.">
        <title>High frequency of phylogenetically diverse reductive dehalogenase-homologous genes in deep subseafloor sedimentary metagenomes.</title>
        <authorList>
            <person name="Kawai M."/>
            <person name="Futagami T."/>
            <person name="Toyoda A."/>
            <person name="Takaki Y."/>
            <person name="Nishi S."/>
            <person name="Hori S."/>
            <person name="Arai W."/>
            <person name="Tsubouchi T."/>
            <person name="Morono Y."/>
            <person name="Uchiyama I."/>
            <person name="Ito T."/>
            <person name="Fujiyama A."/>
            <person name="Inagaki F."/>
            <person name="Takami H."/>
        </authorList>
    </citation>
    <scope>NUCLEOTIDE SEQUENCE</scope>
    <source>
        <strain evidence="1">Expedition CK06-06</strain>
    </source>
</reference>
<feature type="non-terminal residue" evidence="1">
    <location>
        <position position="1"/>
    </location>
</feature>
<dbReference type="GO" id="GO:0010411">
    <property type="term" value="P:xyloglucan metabolic process"/>
    <property type="evidence" value="ECO:0007669"/>
    <property type="project" value="TreeGrafter"/>
</dbReference>
<dbReference type="Gene3D" id="2.130.10.10">
    <property type="entry name" value="YVTN repeat-like/Quinoprotein amine dehydrogenase"/>
    <property type="match status" value="2"/>
</dbReference>
<evidence type="ECO:0008006" key="2">
    <source>
        <dbReference type="Google" id="ProtNLM"/>
    </source>
</evidence>
<name>X1VWE5_9ZZZZ</name>
<accession>X1VWE5</accession>
<proteinExistence type="predicted"/>
<sequence>AHPNNHEIFLTESQGGNVMRTDMRTREQQNVSPQARRADGGPASTLKYRFHWNAPIIPSPHDLKTIYVGGNMVFKSADFGSSWEIISPDLTTNDPGKQKSAGGPVWPENTTAEFHCTIISLSESPIQPGVLWAGTDDGNLHVSVNGGETWKNVIDKVPKLSPFSPVSHVEPSYISAGMAYCTFDRHMLDDFGPYVFKTTDFGRTWKNITGDLPENAYVWVLREDPKNPKVIYAGTELGLYVSFTGGNEWMKLHMKNLPT</sequence>
<organism evidence="1">
    <name type="scientific">marine sediment metagenome</name>
    <dbReference type="NCBI Taxonomy" id="412755"/>
    <lineage>
        <taxon>unclassified sequences</taxon>
        <taxon>metagenomes</taxon>
        <taxon>ecological metagenomes</taxon>
    </lineage>
</organism>
<dbReference type="AlphaFoldDB" id="X1VWE5"/>
<feature type="non-terminal residue" evidence="1">
    <location>
        <position position="259"/>
    </location>
</feature>
<dbReference type="InterPro" id="IPR052025">
    <property type="entry name" value="Xyloglucanase_GH74"/>
</dbReference>
<dbReference type="EMBL" id="BARW01026122">
    <property type="protein sequence ID" value="GAJ15405.1"/>
    <property type="molecule type" value="Genomic_DNA"/>
</dbReference>